<evidence type="ECO:0008006" key="4">
    <source>
        <dbReference type="Google" id="ProtNLM"/>
    </source>
</evidence>
<dbReference type="EMBL" id="AHBZ03000014">
    <property type="protein sequence ID" value="KAF7773964.1"/>
    <property type="molecule type" value="Genomic_DNA"/>
</dbReference>
<organism evidence="2 3">
    <name type="scientific">Pseudoalteromonas citrea</name>
    <dbReference type="NCBI Taxonomy" id="43655"/>
    <lineage>
        <taxon>Bacteria</taxon>
        <taxon>Pseudomonadati</taxon>
        <taxon>Pseudomonadota</taxon>
        <taxon>Gammaproteobacteria</taxon>
        <taxon>Alteromonadales</taxon>
        <taxon>Pseudoalteromonadaceae</taxon>
        <taxon>Pseudoalteromonas</taxon>
    </lineage>
</organism>
<dbReference type="AlphaFoldDB" id="A0AAD4FSV9"/>
<evidence type="ECO:0000313" key="2">
    <source>
        <dbReference type="EMBL" id="KAF7773964.1"/>
    </source>
</evidence>
<evidence type="ECO:0000256" key="1">
    <source>
        <dbReference type="SAM" id="SignalP"/>
    </source>
</evidence>
<protein>
    <recommendedName>
        <fullName evidence="4">Lipoprotein</fullName>
    </recommendedName>
</protein>
<keyword evidence="1" id="KW-0732">Signal</keyword>
<feature type="signal peptide" evidence="1">
    <location>
        <begin position="1"/>
        <end position="19"/>
    </location>
</feature>
<reference evidence="2" key="1">
    <citation type="journal article" date="2012" name="J. Bacteriol.">
        <title>Genome sequences of type strains of seven species of the marine bacterium Pseudoalteromonas.</title>
        <authorList>
            <person name="Xie B.B."/>
            <person name="Shu Y.L."/>
            <person name="Qin Q.L."/>
            <person name="Rong J.C."/>
            <person name="Zhang X.Y."/>
            <person name="Chen X.L."/>
            <person name="Shi M."/>
            <person name="He H.L."/>
            <person name="Zhou B.C."/>
            <person name="Zhang Y.Z."/>
        </authorList>
    </citation>
    <scope>NUCLEOTIDE SEQUENCE</scope>
    <source>
        <strain evidence="2">DSM 8771</strain>
    </source>
</reference>
<gene>
    <name evidence="2" type="ORF">PCIT_a0323</name>
</gene>
<name>A0AAD4FSV9_9GAMM</name>
<reference evidence="2" key="2">
    <citation type="submission" date="2015-03" db="EMBL/GenBank/DDBJ databases">
        <title>Genome sequence of Pseudoalteromonas citrea.</title>
        <authorList>
            <person name="Xie B.-B."/>
            <person name="Rong J.-C."/>
            <person name="Qin Q.-L."/>
            <person name="Zhang Y.-Z."/>
        </authorList>
    </citation>
    <scope>NUCLEOTIDE SEQUENCE</scope>
    <source>
        <strain evidence="2">DSM 8771</strain>
    </source>
</reference>
<proteinExistence type="predicted"/>
<sequence>MKALTGAAMAMMVAGLVGCNSTSTSNSSAGSATASAAASASSTDLVHCYDVNVCGGHNDCKTASNACAGQASCKGTGFVAMPKKACGDVGGKTKDAWVGEIAKAALVHCHDVNICGGHNDCKTASNACAGQASCKGTGFVSMPAKSCGDIGGKVKS</sequence>
<dbReference type="PROSITE" id="PS51257">
    <property type="entry name" value="PROKAR_LIPOPROTEIN"/>
    <property type="match status" value="1"/>
</dbReference>
<evidence type="ECO:0000313" key="3">
    <source>
        <dbReference type="Proteomes" id="UP000016487"/>
    </source>
</evidence>
<comment type="caution">
    <text evidence="2">The sequence shown here is derived from an EMBL/GenBank/DDBJ whole genome shotgun (WGS) entry which is preliminary data.</text>
</comment>
<feature type="chain" id="PRO_5042011317" description="Lipoprotein" evidence="1">
    <location>
        <begin position="20"/>
        <end position="156"/>
    </location>
</feature>
<dbReference type="Proteomes" id="UP000016487">
    <property type="component" value="Unassembled WGS sequence"/>
</dbReference>
<accession>A0AAD4FSV9</accession>
<dbReference type="RefSeq" id="WP_010362632.1">
    <property type="nucleotide sequence ID" value="NZ_AHBZ03000014.1"/>
</dbReference>